<name>A0ABY5IHB3_9VIBR</name>
<dbReference type="Pfam" id="PF07715">
    <property type="entry name" value="Plug"/>
    <property type="match status" value="1"/>
</dbReference>
<dbReference type="InterPro" id="IPR037066">
    <property type="entry name" value="Plug_dom_sf"/>
</dbReference>
<evidence type="ECO:0000256" key="3">
    <source>
        <dbReference type="ARBA" id="ARBA00022448"/>
    </source>
</evidence>
<dbReference type="InterPro" id="IPR011276">
    <property type="entry name" value="TonB_haem/Hb_rcpt"/>
</dbReference>
<keyword evidence="6 13" id="KW-0732">Signal</keyword>
<dbReference type="InterPro" id="IPR000531">
    <property type="entry name" value="Beta-barrel_TonB"/>
</dbReference>
<feature type="chain" id="PRO_5045465051" evidence="13">
    <location>
        <begin position="22"/>
        <end position="724"/>
    </location>
</feature>
<dbReference type="RefSeq" id="WP_255903601.1">
    <property type="nucleotide sequence ID" value="NZ_CP050465.1"/>
</dbReference>
<keyword evidence="5 11" id="KW-0812">Transmembrane</keyword>
<evidence type="ECO:0000256" key="2">
    <source>
        <dbReference type="ARBA" id="ARBA00008143"/>
    </source>
</evidence>
<accession>A0ABY5IHB3</accession>
<dbReference type="NCBIfam" id="TIGR01786">
    <property type="entry name" value="TonB-hemlactrns"/>
    <property type="match status" value="1"/>
</dbReference>
<dbReference type="Proteomes" id="UP001059912">
    <property type="component" value="Chromosome 2"/>
</dbReference>
<comment type="subcellular location">
    <subcellularLocation>
        <location evidence="1 11">Cell outer membrane</location>
        <topology evidence="1 11">Multi-pass membrane protein</topology>
    </subcellularLocation>
</comment>
<evidence type="ECO:0000256" key="10">
    <source>
        <dbReference type="ARBA" id="ARBA00023237"/>
    </source>
</evidence>
<gene>
    <name evidence="16" type="ORF">HB762_17095</name>
</gene>
<dbReference type="PROSITE" id="PS52016">
    <property type="entry name" value="TONB_DEPENDENT_REC_3"/>
    <property type="match status" value="1"/>
</dbReference>
<organism evidence="16 17">
    <name type="scientific">Vibrio campbellii</name>
    <dbReference type="NCBI Taxonomy" id="680"/>
    <lineage>
        <taxon>Bacteria</taxon>
        <taxon>Pseudomonadati</taxon>
        <taxon>Pseudomonadota</taxon>
        <taxon>Gammaproteobacteria</taxon>
        <taxon>Vibrionales</taxon>
        <taxon>Vibrionaceae</taxon>
        <taxon>Vibrio</taxon>
    </lineage>
</organism>
<dbReference type="InterPro" id="IPR010949">
    <property type="entry name" value="TonB_Hb/transfer/lactofer_rcpt"/>
</dbReference>
<evidence type="ECO:0000259" key="15">
    <source>
        <dbReference type="Pfam" id="PF07715"/>
    </source>
</evidence>
<protein>
    <submittedName>
        <fullName evidence="16">TonB-dependent hemoglobin/transferrin/lactoferrin family receptor</fullName>
    </submittedName>
</protein>
<keyword evidence="8 11" id="KW-0472">Membrane</keyword>
<feature type="signal peptide" evidence="13">
    <location>
        <begin position="1"/>
        <end position="21"/>
    </location>
</feature>
<evidence type="ECO:0000256" key="9">
    <source>
        <dbReference type="ARBA" id="ARBA00023170"/>
    </source>
</evidence>
<evidence type="ECO:0000313" key="16">
    <source>
        <dbReference type="EMBL" id="UTZ33047.1"/>
    </source>
</evidence>
<evidence type="ECO:0000256" key="8">
    <source>
        <dbReference type="ARBA" id="ARBA00023136"/>
    </source>
</evidence>
<keyword evidence="4 11" id="KW-1134">Transmembrane beta strand</keyword>
<dbReference type="PANTHER" id="PTHR30069:SF29">
    <property type="entry name" value="HEMOGLOBIN AND HEMOGLOBIN-HAPTOGLOBIN-BINDING PROTEIN 1-RELATED"/>
    <property type="match status" value="1"/>
</dbReference>
<feature type="domain" description="TonB-dependent receptor-like beta-barrel" evidence="14">
    <location>
        <begin position="259"/>
        <end position="685"/>
    </location>
</feature>
<dbReference type="InterPro" id="IPR036942">
    <property type="entry name" value="Beta-barrel_TonB_sf"/>
</dbReference>
<reference evidence="16" key="1">
    <citation type="submission" date="2020-03" db="EMBL/GenBank/DDBJ databases">
        <title>Five strains of Vibrio campbellii isolated from Mariana Trench.</title>
        <authorList>
            <person name="Liang J."/>
            <person name="Zhang X.-H."/>
        </authorList>
    </citation>
    <scope>NUCLEOTIDE SEQUENCE</scope>
    <source>
        <strain evidence="16">LJC013</strain>
    </source>
</reference>
<evidence type="ECO:0000256" key="7">
    <source>
        <dbReference type="ARBA" id="ARBA00023077"/>
    </source>
</evidence>
<sequence>MYKKSILSASILIALSQGAYAEDSSTFNEVVVSATRTEQNINDVSASVESVSSKDIERSLSKDLYDAVQYTPGVEATTSGRFGISGFNIRGMEGDRVKIVIDGVQQATPFNPGGGAVQAIYPNAIELDTLTSIEINKGPSSTLYGSDAMGGVVVLKTKDPSDVLKTDGDENRFGIKSSYFSADEQFKNTVTWAMRQGKLETLFMGTYATGSELQTYGDGSDIDGGDRGLENPADKDLNNILAKAYYTLNDTNEKIGVVFERYNYQYDENNRRGNYTLNFGPMPGVTYADAKSSDETTRTRYGINYELTEANPAFDGMKLDLNYQVTESENSNFSNVTDHMGYIGYNGDRTRLRQAEDKSIQFDAQFDKVITMDNSIHELTYGLNFVKTDFSLTNVDIFHDNGTSRPGATTIPDADVTEWGVFLQNNAFLLEDTLVLNAGIRYDSFEADPSSDEGFNTERKKNSNDSLTGKLGAVYHINEKLSTFAQISQGFKAPTVEQLYYEYDTGAEFVPNPNLEAEKSLSYEIGFRGQNDFAQFELTGFITEYKDFIDAEDLPSNDPNKDRFTIVNRDEVDISGVEFSSTLLLDESFDAPKGMYTKLSITYLDGEDKSTGKPLDSVAPLSSVIGLGYDNVEHHFGGLASLKLAAKKDDWSDEDQIDSSGYGVMDITAYYMPMKDLTLSAGLFNAFDKKYWTYQDVRSLDNTDNTDFYSQPGRNWGVSVDYQF</sequence>
<comment type="similarity">
    <text evidence="2">Belongs to the TonB-dependent receptor family. Hemoglobin/haptoglobin binding protein subfamily.</text>
</comment>
<dbReference type="PANTHER" id="PTHR30069">
    <property type="entry name" value="TONB-DEPENDENT OUTER MEMBRANE RECEPTOR"/>
    <property type="match status" value="1"/>
</dbReference>
<dbReference type="SUPFAM" id="SSF56935">
    <property type="entry name" value="Porins"/>
    <property type="match status" value="1"/>
</dbReference>
<dbReference type="InterPro" id="IPR012910">
    <property type="entry name" value="Plug_dom"/>
</dbReference>
<keyword evidence="17" id="KW-1185">Reference proteome</keyword>
<keyword evidence="3 11" id="KW-0813">Transport</keyword>
<evidence type="ECO:0000256" key="13">
    <source>
        <dbReference type="SAM" id="SignalP"/>
    </source>
</evidence>
<dbReference type="EMBL" id="CP050471">
    <property type="protein sequence ID" value="UTZ33047.1"/>
    <property type="molecule type" value="Genomic_DNA"/>
</dbReference>
<dbReference type="InterPro" id="IPR039426">
    <property type="entry name" value="TonB-dep_rcpt-like"/>
</dbReference>
<evidence type="ECO:0000259" key="14">
    <source>
        <dbReference type="Pfam" id="PF00593"/>
    </source>
</evidence>
<evidence type="ECO:0000256" key="4">
    <source>
        <dbReference type="ARBA" id="ARBA00022452"/>
    </source>
</evidence>
<evidence type="ECO:0000256" key="5">
    <source>
        <dbReference type="ARBA" id="ARBA00022692"/>
    </source>
</evidence>
<evidence type="ECO:0000256" key="1">
    <source>
        <dbReference type="ARBA" id="ARBA00004571"/>
    </source>
</evidence>
<feature type="domain" description="TonB-dependent receptor plug" evidence="15">
    <location>
        <begin position="42"/>
        <end position="152"/>
    </location>
</feature>
<dbReference type="CDD" id="cd01347">
    <property type="entry name" value="ligand_gated_channel"/>
    <property type="match status" value="1"/>
</dbReference>
<keyword evidence="10 11" id="KW-0998">Cell outer membrane</keyword>
<dbReference type="NCBIfam" id="TIGR01785">
    <property type="entry name" value="TonB-hemin"/>
    <property type="match status" value="1"/>
</dbReference>
<evidence type="ECO:0000256" key="12">
    <source>
        <dbReference type="RuleBase" id="RU003357"/>
    </source>
</evidence>
<evidence type="ECO:0000256" key="6">
    <source>
        <dbReference type="ARBA" id="ARBA00022729"/>
    </source>
</evidence>
<evidence type="ECO:0000256" key="11">
    <source>
        <dbReference type="PROSITE-ProRule" id="PRU01360"/>
    </source>
</evidence>
<evidence type="ECO:0000313" key="17">
    <source>
        <dbReference type="Proteomes" id="UP001059912"/>
    </source>
</evidence>
<dbReference type="Gene3D" id="2.170.130.10">
    <property type="entry name" value="TonB-dependent receptor, plug domain"/>
    <property type="match status" value="1"/>
</dbReference>
<proteinExistence type="inferred from homology"/>
<keyword evidence="7 12" id="KW-0798">TonB box</keyword>
<dbReference type="Pfam" id="PF00593">
    <property type="entry name" value="TonB_dep_Rec_b-barrel"/>
    <property type="match status" value="1"/>
</dbReference>
<keyword evidence="9 16" id="KW-0675">Receptor</keyword>
<dbReference type="Gene3D" id="2.40.170.20">
    <property type="entry name" value="TonB-dependent receptor, beta-barrel domain"/>
    <property type="match status" value="1"/>
</dbReference>